<dbReference type="Pfam" id="PF01554">
    <property type="entry name" value="MatE"/>
    <property type="match status" value="2"/>
</dbReference>
<feature type="transmembrane region" description="Helical" evidence="7">
    <location>
        <begin position="148"/>
        <end position="171"/>
    </location>
</feature>
<evidence type="ECO:0000256" key="4">
    <source>
        <dbReference type="ARBA" id="ARBA00022692"/>
    </source>
</evidence>
<evidence type="ECO:0000313" key="9">
    <source>
        <dbReference type="Proteomes" id="UP000509414"/>
    </source>
</evidence>
<dbReference type="PANTHER" id="PTHR42925">
    <property type="entry name" value="MULTIDRUG AND TOXIN EFFLUX PROTEIN MATE FAMILY"/>
    <property type="match status" value="1"/>
</dbReference>
<feature type="transmembrane region" description="Helical" evidence="7">
    <location>
        <begin position="178"/>
        <end position="199"/>
    </location>
</feature>
<proteinExistence type="predicted"/>
<dbReference type="KEGG" id="cinf:CINF_0949"/>
<keyword evidence="4 7" id="KW-0812">Transmembrane</keyword>
<keyword evidence="6 7" id="KW-0472">Membrane</keyword>
<dbReference type="InterPro" id="IPR047135">
    <property type="entry name" value="YsiQ"/>
</dbReference>
<keyword evidence="3" id="KW-1003">Cell membrane</keyword>
<feature type="transmembrane region" description="Helical" evidence="7">
    <location>
        <begin position="205"/>
        <end position="228"/>
    </location>
</feature>
<dbReference type="PANTHER" id="PTHR42925:SF1">
    <property type="entry name" value="VIRULENCE FACTOR MVIN"/>
    <property type="match status" value="1"/>
</dbReference>
<feature type="transmembrane region" description="Helical" evidence="7">
    <location>
        <begin position="235"/>
        <end position="254"/>
    </location>
</feature>
<dbReference type="Proteomes" id="UP000509414">
    <property type="component" value="Chromosome"/>
</dbReference>
<dbReference type="NCBIfam" id="TIGR00797">
    <property type="entry name" value="matE"/>
    <property type="match status" value="1"/>
</dbReference>
<evidence type="ECO:0000256" key="6">
    <source>
        <dbReference type="ARBA" id="ARBA00023136"/>
    </source>
</evidence>
<protein>
    <submittedName>
        <fullName evidence="8">MATE family efflux protein</fullName>
    </submittedName>
</protein>
<feature type="transmembrane region" description="Helical" evidence="7">
    <location>
        <begin position="330"/>
        <end position="351"/>
    </location>
</feature>
<feature type="transmembrane region" description="Helical" evidence="7">
    <location>
        <begin position="71"/>
        <end position="94"/>
    </location>
</feature>
<keyword evidence="2" id="KW-0813">Transport</keyword>
<dbReference type="GO" id="GO:0005886">
    <property type="term" value="C:plasma membrane"/>
    <property type="evidence" value="ECO:0007669"/>
    <property type="project" value="UniProtKB-SubCell"/>
</dbReference>
<dbReference type="InterPro" id="IPR002528">
    <property type="entry name" value="MATE_fam"/>
</dbReference>
<feature type="transmembrane region" description="Helical" evidence="7">
    <location>
        <begin position="403"/>
        <end position="436"/>
    </location>
</feature>
<dbReference type="GO" id="GO:0015297">
    <property type="term" value="F:antiporter activity"/>
    <property type="evidence" value="ECO:0007669"/>
    <property type="project" value="InterPro"/>
</dbReference>
<feature type="transmembrane region" description="Helical" evidence="7">
    <location>
        <begin position="24"/>
        <end position="42"/>
    </location>
</feature>
<dbReference type="CDD" id="cd13134">
    <property type="entry name" value="MATE_like_8"/>
    <property type="match status" value="1"/>
</dbReference>
<name>A0A7H9CMJ7_9BACT</name>
<keyword evidence="5 7" id="KW-1133">Transmembrane helix</keyword>
<accession>A0A7H9CMJ7</accession>
<feature type="transmembrane region" description="Helical" evidence="7">
    <location>
        <begin position="106"/>
        <end position="128"/>
    </location>
</feature>
<evidence type="ECO:0000256" key="7">
    <source>
        <dbReference type="SAM" id="Phobius"/>
    </source>
</evidence>
<organism evidence="8 9">
    <name type="scientific">Candidatus Campylobacter infans</name>
    <dbReference type="NCBI Taxonomy" id="2561898"/>
    <lineage>
        <taxon>Bacteria</taxon>
        <taxon>Pseudomonadati</taxon>
        <taxon>Campylobacterota</taxon>
        <taxon>Epsilonproteobacteria</taxon>
        <taxon>Campylobacterales</taxon>
        <taxon>Campylobacteraceae</taxon>
        <taxon>Campylobacter</taxon>
    </lineage>
</organism>
<dbReference type="GO" id="GO:0042910">
    <property type="term" value="F:xenobiotic transmembrane transporter activity"/>
    <property type="evidence" value="ECO:0007669"/>
    <property type="project" value="InterPro"/>
</dbReference>
<dbReference type="EMBL" id="CP049075">
    <property type="protein sequence ID" value="QLI05454.1"/>
    <property type="molecule type" value="Genomic_DNA"/>
</dbReference>
<keyword evidence="9" id="KW-1185">Reference proteome</keyword>
<dbReference type="RefSeq" id="WP_240156092.1">
    <property type="nucleotide sequence ID" value="NZ_CP049075.1"/>
</dbReference>
<feature type="transmembrane region" description="Helical" evidence="7">
    <location>
        <begin position="266"/>
        <end position="286"/>
    </location>
</feature>
<evidence type="ECO:0000256" key="5">
    <source>
        <dbReference type="ARBA" id="ARBA00022989"/>
    </source>
</evidence>
<dbReference type="AlphaFoldDB" id="A0A7H9CMJ7"/>
<dbReference type="PIRSF" id="PIRSF006603">
    <property type="entry name" value="DinF"/>
    <property type="match status" value="1"/>
</dbReference>
<feature type="transmembrane region" description="Helical" evidence="7">
    <location>
        <begin position="298"/>
        <end position="318"/>
    </location>
</feature>
<evidence type="ECO:0000313" key="8">
    <source>
        <dbReference type="EMBL" id="QLI05454.1"/>
    </source>
</evidence>
<evidence type="ECO:0000256" key="2">
    <source>
        <dbReference type="ARBA" id="ARBA00022448"/>
    </source>
</evidence>
<reference evidence="8 9" key="1">
    <citation type="submission" date="2020-02" db="EMBL/GenBank/DDBJ databases">
        <title>Complete genome sequence of the novel Campylobacter species Candidatus Campylobacter infans.</title>
        <authorList>
            <person name="Duim B."/>
            <person name="Zomer A."/>
            <person name="van der Graaf L."/>
            <person name="Wagenaar J."/>
        </authorList>
    </citation>
    <scope>NUCLEOTIDE SEQUENCE [LARGE SCALE GENOMIC DNA]</scope>
    <source>
        <strain evidence="8 9">19S00001</strain>
    </source>
</reference>
<dbReference type="InterPro" id="IPR048279">
    <property type="entry name" value="MdtK-like"/>
</dbReference>
<sequence>MYLATILPMFLDKIKELTNGQKTANNLSLFGLAFPIFIDIFLKQISLMINVFMVSKVSVLLVGAMSAGNQIFNLFVTVFSFLSIGCAVVVAQSLGAKNLNLALRAIHISLTFNAFLGFCSTIFIYFFTAWVLHALNVPDDVFGDAYEYLHLMSLALFLAGIGIVVASILRVKNMAGHIVIVSLATNFIVIVGNYFALGFDGGENYGLRGVAIVAIIAHFSALCALLWIMVHKAKVHIHLGLFVNFTWQILIKILKVGLPSAGENLLWIGQYMVAFSFVGLLGSASLSVQSVYFQISTFVFLICTAISLACEVIVGHLVGAKKFDEAYQKAFYALKIGVSTTWVIVLLFWIFKENIMDLFELDESIKSIMRPLFTLSLVLESGRGFNIIMVNSLRASGDARFPFIVGAIFMWGVSLPVGYYLGIVCGYGIVGIWAGFCCDEWGRAILNTLRWKSGKWKNKALV</sequence>
<evidence type="ECO:0000256" key="3">
    <source>
        <dbReference type="ARBA" id="ARBA00022475"/>
    </source>
</evidence>
<evidence type="ECO:0000256" key="1">
    <source>
        <dbReference type="ARBA" id="ARBA00004651"/>
    </source>
</evidence>
<comment type="subcellular location">
    <subcellularLocation>
        <location evidence="1">Cell membrane</location>
        <topology evidence="1">Multi-pass membrane protein</topology>
    </subcellularLocation>
</comment>
<gene>
    <name evidence="8" type="ORF">CINF_0949</name>
</gene>